<reference evidence="1" key="1">
    <citation type="journal article" date="2022" name="bioRxiv">
        <title>Sequencing and chromosome-scale assembly of the giantPleurodeles waltlgenome.</title>
        <authorList>
            <person name="Brown T."/>
            <person name="Elewa A."/>
            <person name="Iarovenko S."/>
            <person name="Subramanian E."/>
            <person name="Araus A.J."/>
            <person name="Petzold A."/>
            <person name="Susuki M."/>
            <person name="Suzuki K.-i.T."/>
            <person name="Hayashi T."/>
            <person name="Toyoda A."/>
            <person name="Oliveira C."/>
            <person name="Osipova E."/>
            <person name="Leigh N.D."/>
            <person name="Simon A."/>
            <person name="Yun M.H."/>
        </authorList>
    </citation>
    <scope>NUCLEOTIDE SEQUENCE</scope>
    <source>
        <strain evidence="1">20211129_DDA</strain>
        <tissue evidence="1">Liver</tissue>
    </source>
</reference>
<dbReference type="Proteomes" id="UP001066276">
    <property type="component" value="Chromosome 7"/>
</dbReference>
<gene>
    <name evidence="1" type="ORF">NDU88_008809</name>
</gene>
<evidence type="ECO:0000313" key="2">
    <source>
        <dbReference type="Proteomes" id="UP001066276"/>
    </source>
</evidence>
<dbReference type="EMBL" id="JANPWB010000011">
    <property type="protein sequence ID" value="KAJ1130456.1"/>
    <property type="molecule type" value="Genomic_DNA"/>
</dbReference>
<protein>
    <submittedName>
        <fullName evidence="1">Uncharacterized protein</fullName>
    </submittedName>
</protein>
<proteinExistence type="predicted"/>
<name>A0AAV7PQJ6_PLEWA</name>
<keyword evidence="2" id="KW-1185">Reference proteome</keyword>
<accession>A0AAV7PQJ6</accession>
<comment type="caution">
    <text evidence="1">The sequence shown here is derived from an EMBL/GenBank/DDBJ whole genome shotgun (WGS) entry which is preliminary data.</text>
</comment>
<dbReference type="AlphaFoldDB" id="A0AAV7PQJ6"/>
<sequence length="141" mass="15621">MYRFHSRARPCVDSRIGVCHFFSPQESDASIQSALLVPGRPCVVFTRPVVFALEIQPHDDPKTTQRGLGSHQPPSAMLCVFSPAPGIDLRVALQASINFQPWIGVVPIFSPHSGWCMDFSLLGYQLLLLRTQELGGHHLSE</sequence>
<evidence type="ECO:0000313" key="1">
    <source>
        <dbReference type="EMBL" id="KAJ1130456.1"/>
    </source>
</evidence>
<organism evidence="1 2">
    <name type="scientific">Pleurodeles waltl</name>
    <name type="common">Iberian ribbed newt</name>
    <dbReference type="NCBI Taxonomy" id="8319"/>
    <lineage>
        <taxon>Eukaryota</taxon>
        <taxon>Metazoa</taxon>
        <taxon>Chordata</taxon>
        <taxon>Craniata</taxon>
        <taxon>Vertebrata</taxon>
        <taxon>Euteleostomi</taxon>
        <taxon>Amphibia</taxon>
        <taxon>Batrachia</taxon>
        <taxon>Caudata</taxon>
        <taxon>Salamandroidea</taxon>
        <taxon>Salamandridae</taxon>
        <taxon>Pleurodelinae</taxon>
        <taxon>Pleurodeles</taxon>
    </lineage>
</organism>